<evidence type="ECO:0000313" key="2">
    <source>
        <dbReference type="Proteomes" id="UP000815325"/>
    </source>
</evidence>
<organism evidence="1 2">
    <name type="scientific">Dunaliella salina</name>
    <name type="common">Green alga</name>
    <name type="synonym">Protococcus salinus</name>
    <dbReference type="NCBI Taxonomy" id="3046"/>
    <lineage>
        <taxon>Eukaryota</taxon>
        <taxon>Viridiplantae</taxon>
        <taxon>Chlorophyta</taxon>
        <taxon>core chlorophytes</taxon>
        <taxon>Chlorophyceae</taxon>
        <taxon>CS clade</taxon>
        <taxon>Chlamydomonadales</taxon>
        <taxon>Dunaliellaceae</taxon>
        <taxon>Dunaliella</taxon>
    </lineage>
</organism>
<dbReference type="Proteomes" id="UP000815325">
    <property type="component" value="Unassembled WGS sequence"/>
</dbReference>
<comment type="caution">
    <text evidence="1">The sequence shown here is derived from an EMBL/GenBank/DDBJ whole genome shotgun (WGS) entry which is preliminary data.</text>
</comment>
<protein>
    <recommendedName>
        <fullName evidence="3">Encoded protein</fullName>
    </recommendedName>
</protein>
<keyword evidence="2" id="KW-1185">Reference proteome</keyword>
<reference evidence="1" key="1">
    <citation type="submission" date="2017-08" db="EMBL/GenBank/DDBJ databases">
        <authorList>
            <person name="Polle J.E."/>
            <person name="Barry K."/>
            <person name="Cushman J."/>
            <person name="Schmutz J."/>
            <person name="Tran D."/>
            <person name="Hathwaick L.T."/>
            <person name="Yim W.C."/>
            <person name="Jenkins J."/>
            <person name="Mckie-Krisberg Z.M."/>
            <person name="Prochnik S."/>
            <person name="Lindquist E."/>
            <person name="Dockter R.B."/>
            <person name="Adam C."/>
            <person name="Molina H."/>
            <person name="Bunkerborg J."/>
            <person name="Jin E."/>
            <person name="Buchheim M."/>
            <person name="Magnuson J."/>
        </authorList>
    </citation>
    <scope>NUCLEOTIDE SEQUENCE</scope>
    <source>
        <strain evidence="1">CCAP 19/18</strain>
    </source>
</reference>
<gene>
    <name evidence="1" type="ORF">DUNSADRAFT_2621</name>
</gene>
<sequence>MNPKLALTLAHGFFETAIIPRLKSLHRTMSLRQWSMPSLRSPRVELLHRTTSLRQWIHACSTLPKGEALAQNHDPEAVDPSLQCVSRG</sequence>
<dbReference type="EMBL" id="MU069574">
    <property type="protein sequence ID" value="KAF5838562.1"/>
    <property type="molecule type" value="Genomic_DNA"/>
</dbReference>
<evidence type="ECO:0008006" key="3">
    <source>
        <dbReference type="Google" id="ProtNLM"/>
    </source>
</evidence>
<evidence type="ECO:0000313" key="1">
    <source>
        <dbReference type="EMBL" id="KAF5838562.1"/>
    </source>
</evidence>
<name>A0ABQ7GVD5_DUNSA</name>
<accession>A0ABQ7GVD5</accession>
<proteinExistence type="predicted"/>